<dbReference type="Proteomes" id="UP000476176">
    <property type="component" value="Unassembled WGS sequence"/>
</dbReference>
<dbReference type="AlphaFoldDB" id="A0A6A4AZX4"/>
<gene>
    <name evidence="2" type="ORF">PF001_g31230</name>
    <name evidence="1" type="ORF">PF004_g31855</name>
</gene>
<reference evidence="2 3" key="1">
    <citation type="submission" date="2018-08" db="EMBL/GenBank/DDBJ databases">
        <title>Genomic investigation of the strawberry pathogen Phytophthora fragariae indicates pathogenicity is determined by transcriptional variation in three key races.</title>
        <authorList>
            <person name="Adams T.M."/>
            <person name="Armitage A.D."/>
            <person name="Sobczyk M.K."/>
            <person name="Bates H.J."/>
            <person name="Dunwell J.M."/>
            <person name="Nellist C.F."/>
            <person name="Harrison R.J."/>
        </authorList>
    </citation>
    <scope>NUCLEOTIDE SEQUENCE [LARGE SCALE GENOMIC DNA]</scope>
    <source>
        <strain evidence="2 3">A4</strain>
        <strain evidence="1 4">BC-23</strain>
    </source>
</reference>
<proteinExistence type="predicted"/>
<protein>
    <submittedName>
        <fullName evidence="2">Uncharacterized protein</fullName>
    </submittedName>
</protein>
<evidence type="ECO:0000313" key="2">
    <source>
        <dbReference type="EMBL" id="KAE9264564.1"/>
    </source>
</evidence>
<dbReference type="Proteomes" id="UP000437068">
    <property type="component" value="Unassembled WGS sequence"/>
</dbReference>
<evidence type="ECO:0000313" key="1">
    <source>
        <dbReference type="EMBL" id="KAE9158512.1"/>
    </source>
</evidence>
<evidence type="ECO:0000313" key="3">
    <source>
        <dbReference type="Proteomes" id="UP000437068"/>
    </source>
</evidence>
<organism evidence="2 3">
    <name type="scientific">Phytophthora fragariae</name>
    <dbReference type="NCBI Taxonomy" id="53985"/>
    <lineage>
        <taxon>Eukaryota</taxon>
        <taxon>Sar</taxon>
        <taxon>Stramenopiles</taxon>
        <taxon>Oomycota</taxon>
        <taxon>Peronosporomycetes</taxon>
        <taxon>Peronosporales</taxon>
        <taxon>Peronosporaceae</taxon>
        <taxon>Phytophthora</taxon>
    </lineage>
</organism>
<dbReference type="EMBL" id="QXGC01008677">
    <property type="protein sequence ID" value="KAE9158512.1"/>
    <property type="molecule type" value="Genomic_DNA"/>
</dbReference>
<comment type="caution">
    <text evidence="2">The sequence shown here is derived from an EMBL/GenBank/DDBJ whole genome shotgun (WGS) entry which is preliminary data.</text>
</comment>
<accession>A0A6A4AZX4</accession>
<evidence type="ECO:0000313" key="4">
    <source>
        <dbReference type="Proteomes" id="UP000476176"/>
    </source>
</evidence>
<name>A0A6A4AZX4_9STRA</name>
<dbReference type="EMBL" id="QXGE01006792">
    <property type="protein sequence ID" value="KAE9264564.1"/>
    <property type="molecule type" value="Genomic_DNA"/>
</dbReference>
<sequence>MTVALFCLVDVAAEHFTTQTPVYRGLISLFLGMGSAKRNLVKVSNSPPIMRNQSSQRNDCADR</sequence>